<dbReference type="PANTHER" id="PTHR30246">
    <property type="entry name" value="2-KETO-3-DEOXY-6-PHOSPHOGLUCONATE ALDOLASE"/>
    <property type="match status" value="1"/>
</dbReference>
<evidence type="ECO:0000256" key="1">
    <source>
        <dbReference type="ARBA" id="ARBA00004761"/>
    </source>
</evidence>
<comment type="pathway">
    <text evidence="1">Carbohydrate acid metabolism.</text>
</comment>
<dbReference type="InterPro" id="IPR013785">
    <property type="entry name" value="Aldolase_TIM"/>
</dbReference>
<dbReference type="GO" id="GO:0008675">
    <property type="term" value="F:2-dehydro-3-deoxy-phosphogluconate aldolase activity"/>
    <property type="evidence" value="ECO:0007669"/>
    <property type="project" value="UniProtKB-EC"/>
</dbReference>
<dbReference type="PANTHER" id="PTHR30246:SF1">
    <property type="entry name" value="2-DEHYDRO-3-DEOXY-6-PHOSPHOGALACTONATE ALDOLASE-RELATED"/>
    <property type="match status" value="1"/>
</dbReference>
<comment type="caution">
    <text evidence="6">The sequence shown here is derived from an EMBL/GenBank/DDBJ whole genome shotgun (WGS) entry which is preliminary data.</text>
</comment>
<organism evidence="6 7">
    <name type="scientific">Sutcliffiella tianshenii</name>
    <dbReference type="NCBI Taxonomy" id="1463404"/>
    <lineage>
        <taxon>Bacteria</taxon>
        <taxon>Bacillati</taxon>
        <taxon>Bacillota</taxon>
        <taxon>Bacilli</taxon>
        <taxon>Bacillales</taxon>
        <taxon>Bacillaceae</taxon>
        <taxon>Sutcliffiella</taxon>
    </lineage>
</organism>
<dbReference type="SUPFAM" id="SSF51569">
    <property type="entry name" value="Aldolase"/>
    <property type="match status" value="1"/>
</dbReference>
<dbReference type="RefSeq" id="WP_204418345.1">
    <property type="nucleotide sequence ID" value="NZ_JAFBED010000008.1"/>
</dbReference>
<dbReference type="InterPro" id="IPR000887">
    <property type="entry name" value="Aldlse_KDPG_KHG"/>
</dbReference>
<dbReference type="EC" id="4.1.2.14" evidence="6"/>
<dbReference type="NCBIfam" id="NF005119">
    <property type="entry name" value="PRK06552.1"/>
    <property type="match status" value="1"/>
</dbReference>
<gene>
    <name evidence="6" type="ORF">JOC95_003459</name>
</gene>
<evidence type="ECO:0000256" key="3">
    <source>
        <dbReference type="ARBA" id="ARBA00011233"/>
    </source>
</evidence>
<accession>A0ABS2P3R1</accession>
<evidence type="ECO:0000256" key="4">
    <source>
        <dbReference type="ARBA" id="ARBA00023239"/>
    </source>
</evidence>
<name>A0ABS2P3R1_9BACI</name>
<keyword evidence="4 6" id="KW-0456">Lyase</keyword>
<sequence>MKRYRVLKQLIDQGIVAIIRSESPEGGQKLAEACANGGVTAIEVTFTVPGADKVIAALKENMGLLVGAGTVLDAETARVAILAGSDYIVSPCFNIETAKLCNRYQVPYLPGCLTVREVVEALEYGVDIIKLFPGNLLSPDAIKAFKGPLPHASFMPTGGVTLDNIGDWFKAGAIAVGVGGELTAPAKEGNYHGVTELARQFVEKVHESRTIGVRP</sequence>
<dbReference type="CDD" id="cd00452">
    <property type="entry name" value="KDPG_aldolase"/>
    <property type="match status" value="1"/>
</dbReference>
<dbReference type="Proteomes" id="UP000737402">
    <property type="component" value="Unassembled WGS sequence"/>
</dbReference>
<dbReference type="Gene3D" id="3.20.20.70">
    <property type="entry name" value="Aldolase class I"/>
    <property type="match status" value="1"/>
</dbReference>
<comment type="similarity">
    <text evidence="2">Belongs to the KHG/KDPG aldolase family.</text>
</comment>
<evidence type="ECO:0000313" key="7">
    <source>
        <dbReference type="Proteomes" id="UP000737402"/>
    </source>
</evidence>
<evidence type="ECO:0000256" key="5">
    <source>
        <dbReference type="ARBA" id="ARBA00023277"/>
    </source>
</evidence>
<dbReference type="NCBIfam" id="TIGR01182">
    <property type="entry name" value="eda"/>
    <property type="match status" value="1"/>
</dbReference>
<proteinExistence type="inferred from homology"/>
<dbReference type="EMBL" id="JAFBED010000008">
    <property type="protein sequence ID" value="MBM7621570.1"/>
    <property type="molecule type" value="Genomic_DNA"/>
</dbReference>
<keyword evidence="7" id="KW-1185">Reference proteome</keyword>
<comment type="subunit">
    <text evidence="3">Homotrimer.</text>
</comment>
<keyword evidence="5" id="KW-0119">Carbohydrate metabolism</keyword>
<protein>
    <submittedName>
        <fullName evidence="6">2-dehydro-3-deoxyphosphogluconate aldolase/(4S)-4-hydroxy-2-oxoglutarate aldolase</fullName>
        <ecNumber evidence="6">4.1.2.14</ecNumber>
        <ecNumber evidence="6">4.1.3.42</ecNumber>
    </submittedName>
</protein>
<dbReference type="Pfam" id="PF01081">
    <property type="entry name" value="Aldolase"/>
    <property type="match status" value="1"/>
</dbReference>
<evidence type="ECO:0000313" key="6">
    <source>
        <dbReference type="EMBL" id="MBM7621570.1"/>
    </source>
</evidence>
<evidence type="ECO:0000256" key="2">
    <source>
        <dbReference type="ARBA" id="ARBA00006906"/>
    </source>
</evidence>
<reference evidence="6 7" key="1">
    <citation type="submission" date="2021-01" db="EMBL/GenBank/DDBJ databases">
        <title>Genomic Encyclopedia of Type Strains, Phase IV (KMG-IV): sequencing the most valuable type-strain genomes for metagenomic binning, comparative biology and taxonomic classification.</title>
        <authorList>
            <person name="Goeker M."/>
        </authorList>
    </citation>
    <scope>NUCLEOTIDE SEQUENCE [LARGE SCALE GENOMIC DNA]</scope>
    <source>
        <strain evidence="6 7">DSM 25879</strain>
    </source>
</reference>
<dbReference type="EC" id="4.1.3.42" evidence="6"/>
<dbReference type="GO" id="GO:0106009">
    <property type="term" value="F:(4S)-4-hydroxy-2-oxoglutarate aldolase activity"/>
    <property type="evidence" value="ECO:0007669"/>
    <property type="project" value="UniProtKB-EC"/>
</dbReference>